<dbReference type="Pfam" id="PF00350">
    <property type="entry name" value="Dynamin_N"/>
    <property type="match status" value="1"/>
</dbReference>
<dbReference type="InterPro" id="IPR034737">
    <property type="entry name" value="TCTP"/>
</dbReference>
<dbReference type="PRINTS" id="PR00195">
    <property type="entry name" value="DYNAMIN"/>
</dbReference>
<evidence type="ECO:0000259" key="10">
    <source>
        <dbReference type="PROSITE" id="PS51797"/>
    </source>
</evidence>
<protein>
    <recommendedName>
        <fullName evidence="2">Translationally-controlled tumor protein homolog</fullName>
        <ecNumber evidence="1">3.6.5.5</ecNumber>
    </recommendedName>
</protein>
<evidence type="ECO:0000313" key="12">
    <source>
        <dbReference type="Proteomes" id="UP001140172"/>
    </source>
</evidence>
<reference evidence="11" key="1">
    <citation type="submission" date="2022-07" db="EMBL/GenBank/DDBJ databases">
        <title>Phylogenomic reconstructions and comparative analyses of Kickxellomycotina fungi.</title>
        <authorList>
            <person name="Reynolds N.K."/>
            <person name="Stajich J.E."/>
            <person name="Barry K."/>
            <person name="Grigoriev I.V."/>
            <person name="Crous P."/>
            <person name="Smith M.E."/>
        </authorList>
    </citation>
    <scope>NUCLEOTIDE SEQUENCE</scope>
    <source>
        <strain evidence="11">BCRC 34489</strain>
    </source>
</reference>
<dbReference type="GO" id="GO:0005525">
    <property type="term" value="F:GTP binding"/>
    <property type="evidence" value="ECO:0007669"/>
    <property type="project" value="UniProtKB-KW"/>
</dbReference>
<feature type="domain" description="GED" evidence="8">
    <location>
        <begin position="982"/>
        <end position="1075"/>
    </location>
</feature>
<keyword evidence="5" id="KW-0342">GTP-binding</keyword>
<evidence type="ECO:0000256" key="7">
    <source>
        <dbReference type="SAM" id="MobiDB-lite"/>
    </source>
</evidence>
<dbReference type="Gene3D" id="2.170.150.10">
    <property type="entry name" value="Metal Binding Protein, Guanine Nucleotide Exchange Factor, Chain A"/>
    <property type="match status" value="1"/>
</dbReference>
<feature type="compositionally biased region" description="Polar residues" evidence="7">
    <location>
        <begin position="715"/>
        <end position="725"/>
    </location>
</feature>
<gene>
    <name evidence="11" type="primary">msp1</name>
    <name evidence="11" type="ORF">GGI15_000979</name>
</gene>
<dbReference type="Pfam" id="PF00838">
    <property type="entry name" value="TCTP"/>
    <property type="match status" value="1"/>
</dbReference>
<accession>A0A9W8HKW1</accession>
<feature type="region of interest" description="Disordered" evidence="7">
    <location>
        <begin position="215"/>
        <end position="282"/>
    </location>
</feature>
<dbReference type="PROSITE" id="PS51797">
    <property type="entry name" value="TCTP_3"/>
    <property type="match status" value="1"/>
</dbReference>
<evidence type="ECO:0000256" key="6">
    <source>
        <dbReference type="PROSITE-ProRule" id="PRU01133"/>
    </source>
</evidence>
<evidence type="ECO:0000256" key="1">
    <source>
        <dbReference type="ARBA" id="ARBA00011980"/>
    </source>
</evidence>
<dbReference type="InterPro" id="IPR001401">
    <property type="entry name" value="Dynamin_GTPase"/>
</dbReference>
<dbReference type="Pfam" id="PF01031">
    <property type="entry name" value="Dynamin_M"/>
    <property type="match status" value="1"/>
</dbReference>
<keyword evidence="3" id="KW-0547">Nucleotide-binding</keyword>
<comment type="similarity">
    <text evidence="6">Belongs to the TCTP family.</text>
</comment>
<dbReference type="Proteomes" id="UP001140172">
    <property type="component" value="Unassembled WGS sequence"/>
</dbReference>
<dbReference type="GO" id="GO:0005737">
    <property type="term" value="C:cytoplasm"/>
    <property type="evidence" value="ECO:0007669"/>
    <property type="project" value="TreeGrafter"/>
</dbReference>
<dbReference type="InterPro" id="IPR011057">
    <property type="entry name" value="Mss4-like_sf"/>
</dbReference>
<dbReference type="Gene3D" id="3.40.50.300">
    <property type="entry name" value="P-loop containing nucleotide triphosphate hydrolases"/>
    <property type="match status" value="1"/>
</dbReference>
<dbReference type="InterPro" id="IPR045063">
    <property type="entry name" value="Dynamin_N"/>
</dbReference>
<dbReference type="GO" id="GO:0008017">
    <property type="term" value="F:microtubule binding"/>
    <property type="evidence" value="ECO:0007669"/>
    <property type="project" value="TreeGrafter"/>
</dbReference>
<feature type="compositionally biased region" description="Polar residues" evidence="7">
    <location>
        <begin position="248"/>
        <end position="258"/>
    </location>
</feature>
<dbReference type="InterPro" id="IPR000375">
    <property type="entry name" value="Dynamin_stalk"/>
</dbReference>
<dbReference type="GO" id="GO:0003924">
    <property type="term" value="F:GTPase activity"/>
    <property type="evidence" value="ECO:0007669"/>
    <property type="project" value="InterPro"/>
</dbReference>
<dbReference type="InterPro" id="IPR030381">
    <property type="entry name" value="G_DYNAMIN_dom"/>
</dbReference>
<feature type="domain" description="Dynamin-type G" evidence="9">
    <location>
        <begin position="317"/>
        <end position="582"/>
    </location>
</feature>
<dbReference type="SUPFAM" id="SSF52540">
    <property type="entry name" value="P-loop containing nucleoside triphosphate hydrolases"/>
    <property type="match status" value="1"/>
</dbReference>
<proteinExistence type="inferred from homology"/>
<evidence type="ECO:0000259" key="9">
    <source>
        <dbReference type="PROSITE" id="PS51718"/>
    </source>
</evidence>
<dbReference type="PROSITE" id="PS51718">
    <property type="entry name" value="G_DYNAMIN_2"/>
    <property type="match status" value="1"/>
</dbReference>
<evidence type="ECO:0000259" key="8">
    <source>
        <dbReference type="PROSITE" id="PS51388"/>
    </source>
</evidence>
<dbReference type="PANTHER" id="PTHR11566">
    <property type="entry name" value="DYNAMIN"/>
    <property type="match status" value="1"/>
</dbReference>
<dbReference type="InterPro" id="IPR056495">
    <property type="entry name" value="LIS_MGM1"/>
</dbReference>
<evidence type="ECO:0000256" key="2">
    <source>
        <dbReference type="ARBA" id="ARBA00014759"/>
    </source>
</evidence>
<name>A0A9W8HKW1_9FUNG</name>
<dbReference type="InterPro" id="IPR018105">
    <property type="entry name" value="Translational_control_tumour_p"/>
</dbReference>
<keyword evidence="4" id="KW-0378">Hydrolase</keyword>
<dbReference type="FunFam" id="2.170.150.10:FF:000002">
    <property type="entry name" value="Translationally-controlled tumor protein homolog"/>
    <property type="match status" value="1"/>
</dbReference>
<dbReference type="InterPro" id="IPR018103">
    <property type="entry name" value="Translation_control_tumour_CS"/>
</dbReference>
<dbReference type="InterPro" id="IPR022812">
    <property type="entry name" value="Dynamin"/>
</dbReference>
<dbReference type="AlphaFoldDB" id="A0A9W8HKW1"/>
<dbReference type="GO" id="GO:0031623">
    <property type="term" value="P:receptor internalization"/>
    <property type="evidence" value="ECO:0007669"/>
    <property type="project" value="TreeGrafter"/>
</dbReference>
<dbReference type="EMBL" id="JANBUM010000033">
    <property type="protein sequence ID" value="KAJ2787103.1"/>
    <property type="molecule type" value="Genomic_DNA"/>
</dbReference>
<feature type="region of interest" description="Disordered" evidence="7">
    <location>
        <begin position="903"/>
        <end position="939"/>
    </location>
</feature>
<feature type="compositionally biased region" description="Polar residues" evidence="7">
    <location>
        <begin position="909"/>
        <end position="920"/>
    </location>
</feature>
<feature type="domain" description="TCTP" evidence="10">
    <location>
        <begin position="1094"/>
        <end position="1267"/>
    </location>
</feature>
<feature type="region of interest" description="Disordered" evidence="7">
    <location>
        <begin position="701"/>
        <end position="736"/>
    </location>
</feature>
<dbReference type="InterPro" id="IPR011323">
    <property type="entry name" value="Mss4/transl-control_tumour"/>
</dbReference>
<dbReference type="Pfam" id="PF24550">
    <property type="entry name" value="LIS_MGM1"/>
    <property type="match status" value="1"/>
</dbReference>
<dbReference type="SUPFAM" id="SSF51316">
    <property type="entry name" value="Mss4-like"/>
    <property type="match status" value="1"/>
</dbReference>
<dbReference type="InterPro" id="IPR020850">
    <property type="entry name" value="GED_dom"/>
</dbReference>
<dbReference type="SMART" id="SM00053">
    <property type="entry name" value="DYNc"/>
    <property type="match status" value="1"/>
</dbReference>
<dbReference type="InterPro" id="IPR027417">
    <property type="entry name" value="P-loop_NTPase"/>
</dbReference>
<organism evidence="11 12">
    <name type="scientific">Coemansia interrupta</name>
    <dbReference type="NCBI Taxonomy" id="1126814"/>
    <lineage>
        <taxon>Eukaryota</taxon>
        <taxon>Fungi</taxon>
        <taxon>Fungi incertae sedis</taxon>
        <taxon>Zoopagomycota</taxon>
        <taxon>Kickxellomycotina</taxon>
        <taxon>Kickxellomycetes</taxon>
        <taxon>Kickxellales</taxon>
        <taxon>Kickxellaceae</taxon>
        <taxon>Coemansia</taxon>
    </lineage>
</organism>
<dbReference type="PROSITE" id="PS01003">
    <property type="entry name" value="TCTP_2"/>
    <property type="match status" value="1"/>
</dbReference>
<evidence type="ECO:0000256" key="5">
    <source>
        <dbReference type="ARBA" id="ARBA00023134"/>
    </source>
</evidence>
<keyword evidence="12" id="KW-1185">Reference proteome</keyword>
<dbReference type="PANTHER" id="PTHR11566:SF212">
    <property type="entry name" value="DYNAMIN"/>
    <property type="match status" value="1"/>
</dbReference>
<dbReference type="GO" id="GO:0005886">
    <property type="term" value="C:plasma membrane"/>
    <property type="evidence" value="ECO:0007669"/>
    <property type="project" value="TreeGrafter"/>
</dbReference>
<dbReference type="OrthoDB" id="5061070at2759"/>
<evidence type="ECO:0000256" key="3">
    <source>
        <dbReference type="ARBA" id="ARBA00022741"/>
    </source>
</evidence>
<evidence type="ECO:0000313" key="11">
    <source>
        <dbReference type="EMBL" id="KAJ2787103.1"/>
    </source>
</evidence>
<dbReference type="GO" id="GO:0005874">
    <property type="term" value="C:microtubule"/>
    <property type="evidence" value="ECO:0007669"/>
    <property type="project" value="TreeGrafter"/>
</dbReference>
<sequence length="1267" mass="141347">MQLAGARKLVLGPHARAPLWTAGSVAQRTANSTGASPLACSRTLGTNAMLHFRNSPFVAVRKEGIQTRGYRSLSKRHVALGSTPTEISQSFLGGVYNRRFLAAIAMRHYVPSRPVHKMVGKKLLLSLLAAIAQVLRASLRLPVMLLTSAIASLAYVEYKLTQLNAPGWVTGSLENMRGWLESARNSSWLRSAASDSDSEPESEIAGGAVDKAMGSFDRWGGDSRPALDGDPVSGGPQPPPPKGDYYTSPETESSSNNVDEYDEPVPPKKSRHSANSEGAGDNNALMELTKKLLEIQTILKTVGQDDGGEDTSKHNSALRLPSIVVVGSQSSGKSSVLEAIVGQEFLPKGDNMVTRRPIELTLINTPGTDEEYGEFPQLGLDRIRDFTRIQRTLYDLNMSVPESECVSDKPIELRIYSPHVPDLRLVDLPGYIQVVNRKQPPILRQKIRDLCEGYLKQPNIILAVCAADVDLANSEALKASRRNDPLGMRTIGVLTKMDTAEPDAAVHMLTQNDYPLHLGYIGVVCKPVREKAGKSSREVVLSEAQYFGRHPEFQQPGLQVGVGTLRRKLVRVLEDSMRRSLSTLVDAVRSELEETKYQIKVHYNDERVSPESYMAESLDTLKQQFKTFQQQFGKPQLRTEVQRWLESRVMDVCAELYWSDPAVGRLSNHVTRSRAAGWWVDIRSKAAHAASGATSVISELLAPDTAKEQRGPRLSKSSSMNEQQSGGDGEQVGNRSESTLNTANEWGESDSAYWDHQLDRASALLTKSGVGRWTTQMVVDLLMDSVTGMVDNEPFIHHPETRSAVLNFSHAILRNKYHSTVDQVENTIKPFKYEVEIEPHEWKKAQKRSGVLLDNEIRLCRQALLKLRSSTPRKQLQQAMQLVRTAEKRGLDPLSIQAELVRRNAEQAAETTSPQSTNTSKPDDGSDGDNGDSHSSDVDELGYAQYSPRMLRRAQQALMIQDRMSILHMRKKALSSTACSSLDNKSLCPEIFLDIVAEKLAYNAVLFINYELLQDFFFQFPRELDSNLYYGKTLQQTREFARQNPRVGRQLQLVERRQKLEIVMSRLQELMRQQEAADAESAYGRRGGRPSGEQHAYRRTFPGDELFSDAFPMKEVPGGFEVDCKMITIDAVNVDTGANASAEEADEGTLDAAETVNNVVYSFRLQSTSFDKKSYMTYIKGYMKDLEKKLAEPQGDEDEAKTKERVEKFRKEATGLVKKILGNFKDYEFYTGESMNPEGMVALLNYREDGVTPYFTFFADGVKKEKL</sequence>
<dbReference type="PROSITE" id="PS51388">
    <property type="entry name" value="GED"/>
    <property type="match status" value="1"/>
</dbReference>
<evidence type="ECO:0000256" key="4">
    <source>
        <dbReference type="ARBA" id="ARBA00022801"/>
    </source>
</evidence>
<comment type="caution">
    <text evidence="11">The sequence shown here is derived from an EMBL/GenBank/DDBJ whole genome shotgun (WGS) entry which is preliminary data.</text>
</comment>
<dbReference type="EC" id="3.6.5.5" evidence="1"/>
<dbReference type="CDD" id="cd08771">
    <property type="entry name" value="DLP_1"/>
    <property type="match status" value="1"/>
</dbReference>